<dbReference type="PANTHER" id="PTHR43090:SF2">
    <property type="entry name" value="1-(5-PHOSPHORIBOSYL)-5-[(5-PHOSPHORIBOSYLAMINO)METHYLIDENEAMINO] IMIDAZOLE-4-CARBOXAMIDE ISOMERASE"/>
    <property type="match status" value="1"/>
</dbReference>
<comment type="pathway">
    <text evidence="3 12 14">Amino-acid biosynthesis; L-histidine biosynthesis; L-histidine from 5-phospho-alpha-D-ribose 1-diphosphate: step 4/9.</text>
</comment>
<keyword evidence="7 12" id="KW-0963">Cytoplasm</keyword>
<reference evidence="15" key="2">
    <citation type="journal article" date="2021" name="PeerJ">
        <title>Extensive microbial diversity within the chicken gut microbiome revealed by metagenomics and culture.</title>
        <authorList>
            <person name="Gilroy R."/>
            <person name="Ravi A."/>
            <person name="Getino M."/>
            <person name="Pursley I."/>
            <person name="Horton D.L."/>
            <person name="Alikhan N.F."/>
            <person name="Baker D."/>
            <person name="Gharbi K."/>
            <person name="Hall N."/>
            <person name="Watson M."/>
            <person name="Adriaenssens E.M."/>
            <person name="Foster-Nyarko E."/>
            <person name="Jarju S."/>
            <person name="Secka A."/>
            <person name="Antonio M."/>
            <person name="Oren A."/>
            <person name="Chaudhuri R.R."/>
            <person name="La Ragione R."/>
            <person name="Hildebrand F."/>
            <person name="Pallen M.J."/>
        </authorList>
    </citation>
    <scope>NUCLEOTIDE SEQUENCE</scope>
    <source>
        <strain evidence="15">ChiGjej1B1-19959</strain>
    </source>
</reference>
<keyword evidence="10 12" id="KW-0413">Isomerase</keyword>
<gene>
    <name evidence="12 15" type="primary">hisA</name>
    <name evidence="15" type="ORF">IAC53_07330</name>
</gene>
<comment type="catalytic activity">
    <reaction evidence="1 12 14">
        <text>1-(5-phospho-beta-D-ribosyl)-5-[(5-phospho-beta-D-ribosylamino)methylideneamino]imidazole-4-carboxamide = 5-[(5-phospho-1-deoxy-D-ribulos-1-ylimino)methylamino]-1-(5-phospho-beta-D-ribosyl)imidazole-4-carboxamide</text>
        <dbReference type="Rhea" id="RHEA:15469"/>
        <dbReference type="ChEBI" id="CHEBI:58435"/>
        <dbReference type="ChEBI" id="CHEBI:58525"/>
        <dbReference type="EC" id="5.3.1.16"/>
    </reaction>
</comment>
<dbReference type="InterPro" id="IPR011060">
    <property type="entry name" value="RibuloseP-bd_barrel"/>
</dbReference>
<dbReference type="GO" id="GO:0000105">
    <property type="term" value="P:L-histidine biosynthetic process"/>
    <property type="evidence" value="ECO:0007669"/>
    <property type="project" value="UniProtKB-UniRule"/>
</dbReference>
<evidence type="ECO:0000256" key="14">
    <source>
        <dbReference type="RuleBase" id="RU003658"/>
    </source>
</evidence>
<feature type="active site" description="Proton donor" evidence="12">
    <location>
        <position position="129"/>
    </location>
</feature>
<comment type="caution">
    <text evidence="15">The sequence shown here is derived from an EMBL/GenBank/DDBJ whole genome shotgun (WGS) entry which is preliminary data.</text>
</comment>
<dbReference type="Gene3D" id="3.20.20.70">
    <property type="entry name" value="Aldolase class I"/>
    <property type="match status" value="1"/>
</dbReference>
<proteinExistence type="inferred from homology"/>
<dbReference type="EC" id="5.3.1.16" evidence="5 12"/>
<organism evidence="15 16">
    <name type="scientific">Candidatus Fimenecus excrementigallinarum</name>
    <dbReference type="NCBI Taxonomy" id="2840816"/>
    <lineage>
        <taxon>Bacteria</taxon>
        <taxon>Bacillati</taxon>
        <taxon>Bacillota</taxon>
        <taxon>Clostridia</taxon>
        <taxon>Candidatus Fimenecus</taxon>
    </lineage>
</organism>
<dbReference type="InterPro" id="IPR006062">
    <property type="entry name" value="His_biosynth"/>
</dbReference>
<evidence type="ECO:0000256" key="8">
    <source>
        <dbReference type="ARBA" id="ARBA00022605"/>
    </source>
</evidence>
<evidence type="ECO:0000313" key="16">
    <source>
        <dbReference type="Proteomes" id="UP000824071"/>
    </source>
</evidence>
<comment type="subcellular location">
    <subcellularLocation>
        <location evidence="2 12 14">Cytoplasm</location>
    </subcellularLocation>
</comment>
<comment type="similarity">
    <text evidence="4 12 13">Belongs to the HisA/HisF family.</text>
</comment>
<evidence type="ECO:0000313" key="15">
    <source>
        <dbReference type="EMBL" id="HIU36396.1"/>
    </source>
</evidence>
<dbReference type="InterPro" id="IPR006063">
    <property type="entry name" value="HisA_bact_arch"/>
</dbReference>
<dbReference type="InterPro" id="IPR044524">
    <property type="entry name" value="Isoase_HisA-like"/>
</dbReference>
<accession>A0A9D1IGP8</accession>
<dbReference type="GO" id="GO:0000162">
    <property type="term" value="P:L-tryptophan biosynthetic process"/>
    <property type="evidence" value="ECO:0007669"/>
    <property type="project" value="TreeGrafter"/>
</dbReference>
<dbReference type="CDD" id="cd04732">
    <property type="entry name" value="HisA"/>
    <property type="match status" value="1"/>
</dbReference>
<evidence type="ECO:0000256" key="6">
    <source>
        <dbReference type="ARBA" id="ARBA00018464"/>
    </source>
</evidence>
<dbReference type="PANTHER" id="PTHR43090">
    <property type="entry name" value="1-(5-PHOSPHORIBOSYL)-5-[(5-PHOSPHORIBOSYLAMINO)METHYLIDENEAMINO] IMIDAZOLE-4-CARBOXAMIDE ISOMERASE"/>
    <property type="match status" value="1"/>
</dbReference>
<dbReference type="Proteomes" id="UP000824071">
    <property type="component" value="Unassembled WGS sequence"/>
</dbReference>
<evidence type="ECO:0000256" key="4">
    <source>
        <dbReference type="ARBA" id="ARBA00009667"/>
    </source>
</evidence>
<evidence type="ECO:0000256" key="9">
    <source>
        <dbReference type="ARBA" id="ARBA00023102"/>
    </source>
</evidence>
<reference evidence="15" key="1">
    <citation type="submission" date="2020-10" db="EMBL/GenBank/DDBJ databases">
        <authorList>
            <person name="Gilroy R."/>
        </authorList>
    </citation>
    <scope>NUCLEOTIDE SEQUENCE</scope>
    <source>
        <strain evidence="15">ChiGjej1B1-19959</strain>
    </source>
</reference>
<evidence type="ECO:0000256" key="10">
    <source>
        <dbReference type="ARBA" id="ARBA00023235"/>
    </source>
</evidence>
<evidence type="ECO:0000256" key="3">
    <source>
        <dbReference type="ARBA" id="ARBA00005133"/>
    </source>
</evidence>
<keyword evidence="8 12" id="KW-0028">Amino-acid biosynthesis</keyword>
<dbReference type="NCBIfam" id="TIGR00007">
    <property type="entry name" value="1-(5-phosphoribosyl)-5-[(5-phosphoribosylamino)methylideneamino]imidazole-4-carboxamide isomerase"/>
    <property type="match status" value="1"/>
</dbReference>
<dbReference type="GO" id="GO:0003949">
    <property type="term" value="F:1-(5-phosphoribosyl)-5-[(5-phosphoribosylamino)methylideneamino]imidazole-4-carboxamide isomerase activity"/>
    <property type="evidence" value="ECO:0007669"/>
    <property type="project" value="UniProtKB-UniRule"/>
</dbReference>
<dbReference type="AlphaFoldDB" id="A0A9D1IGP8"/>
<keyword evidence="9 12" id="KW-0368">Histidine biosynthesis</keyword>
<evidence type="ECO:0000256" key="13">
    <source>
        <dbReference type="RuleBase" id="RU003657"/>
    </source>
</evidence>
<dbReference type="FunFam" id="3.20.20.70:FF:000009">
    <property type="entry name" value="1-(5-phosphoribosyl)-5-[(5-phosphoribosylamino)methylideneamino] imidazole-4-carboxamide isomerase"/>
    <property type="match status" value="1"/>
</dbReference>
<dbReference type="HAMAP" id="MF_01014">
    <property type="entry name" value="HisA"/>
    <property type="match status" value="1"/>
</dbReference>
<dbReference type="EMBL" id="DVMW01000041">
    <property type="protein sequence ID" value="HIU36396.1"/>
    <property type="molecule type" value="Genomic_DNA"/>
</dbReference>
<evidence type="ECO:0000256" key="12">
    <source>
        <dbReference type="HAMAP-Rule" id="MF_01014"/>
    </source>
</evidence>
<dbReference type="GO" id="GO:0005737">
    <property type="term" value="C:cytoplasm"/>
    <property type="evidence" value="ECO:0007669"/>
    <property type="project" value="UniProtKB-SubCell"/>
</dbReference>
<name>A0A9D1IGP8_9FIRM</name>
<protein>
    <recommendedName>
        <fullName evidence="6 12">1-(5-phosphoribosyl)-5-[(5-phosphoribosylamino)methylideneamino] imidazole-4-carboxamide isomerase</fullName>
        <ecNumber evidence="5 12">5.3.1.16</ecNumber>
    </recommendedName>
    <alternativeName>
        <fullName evidence="11 12">Phosphoribosylformimino-5-aminoimidazole carboxamide ribotide isomerase</fullName>
    </alternativeName>
</protein>
<evidence type="ECO:0000256" key="1">
    <source>
        <dbReference type="ARBA" id="ARBA00000901"/>
    </source>
</evidence>
<evidence type="ECO:0000256" key="7">
    <source>
        <dbReference type="ARBA" id="ARBA00022490"/>
    </source>
</evidence>
<dbReference type="SUPFAM" id="SSF51366">
    <property type="entry name" value="Ribulose-phoshate binding barrel"/>
    <property type="match status" value="1"/>
</dbReference>
<evidence type="ECO:0000256" key="11">
    <source>
        <dbReference type="ARBA" id="ARBA00030547"/>
    </source>
</evidence>
<evidence type="ECO:0000256" key="2">
    <source>
        <dbReference type="ARBA" id="ARBA00004496"/>
    </source>
</evidence>
<sequence>MLIFPAIDIQNETCVRLYRGEMDSAEQVADSYLAAADAFRRAGAKWIHMVDLDGACAGARKNAHVFLEVAKQTGLHVEVGGGIRTMDDVEYYLSRGIARVVLGSAAVNDPQLVCDACALYGARIAVGIDARNGFVATQGWLETGSVQYLELAKAMEQAGVQTLIFTDIDRDGMLSGPALDSLCALNDAVSCDVVASGGIRDLADIRALKAAGLYGAICGRSVYKGTLSLAEAIAAAE</sequence>
<feature type="active site" description="Proton acceptor" evidence="12">
    <location>
        <position position="8"/>
    </location>
</feature>
<dbReference type="InterPro" id="IPR023016">
    <property type="entry name" value="HisA/PriA"/>
</dbReference>
<dbReference type="Pfam" id="PF00977">
    <property type="entry name" value="His_biosynth"/>
    <property type="match status" value="1"/>
</dbReference>
<evidence type="ECO:0000256" key="5">
    <source>
        <dbReference type="ARBA" id="ARBA00012550"/>
    </source>
</evidence>
<dbReference type="InterPro" id="IPR013785">
    <property type="entry name" value="Aldolase_TIM"/>
</dbReference>